<protein>
    <recommendedName>
        <fullName evidence="10">ADP/ATP translocase</fullName>
    </recommendedName>
    <alternativeName>
        <fullName evidence="10">ADP,ATP carrier protein</fullName>
    </alternativeName>
</protein>
<evidence type="ECO:0000256" key="2">
    <source>
        <dbReference type="ARBA" id="ARBA00006375"/>
    </source>
</evidence>
<sequence length="302" mass="34457">MSRTSRHLATGEVNKFAIDLTVGGVSAAISKTAVAPLERVKLLLQVQYSHGSIAANKRYKGIWDALIRVPKEQGFFSFWRGNLTNVMRYFPTQALNFAFNDLYKSILLKEVDRSETFWKYTSRSLVCGGMAGSTTLCFVYPLDFIRTRLSVDVGTHKFNRDYTGFMDCFRKTLHVDGFFGLYRGFFISIQTYFLYRACYFGLYDTIRITVEKDKKNLPFFSSFLIAQGVSIFSAYLTYPWDTVRRRMMIKGTLSTKRAFSAAKRIVVEEGVHGLFKGALANIFRTSGGALVMAIYEEIQKHL</sequence>
<feature type="repeat" description="Solcar" evidence="8">
    <location>
        <begin position="217"/>
        <end position="301"/>
    </location>
</feature>
<dbReference type="Proteomes" id="UP000025227">
    <property type="component" value="Unplaced"/>
</dbReference>
<keyword evidence="6 10" id="KW-1133">Transmembrane helix</keyword>
<dbReference type="InterPro" id="IPR002113">
    <property type="entry name" value="ADT_euk_type"/>
</dbReference>
<evidence type="ECO:0000256" key="4">
    <source>
        <dbReference type="ARBA" id="ARBA00022692"/>
    </source>
</evidence>
<dbReference type="Gene3D" id="1.50.40.10">
    <property type="entry name" value="Mitochondrial carrier domain"/>
    <property type="match status" value="1"/>
</dbReference>
<evidence type="ECO:0000256" key="10">
    <source>
        <dbReference type="RuleBase" id="RU368008"/>
    </source>
</evidence>
<accession>A0A7I5EBH8</accession>
<comment type="caution">
    <text evidence="10">Lacks conserved residue(s) required for the propagation of feature annotation.</text>
</comment>
<dbReference type="GO" id="GO:1990544">
    <property type="term" value="P:mitochondrial ATP transmembrane transport"/>
    <property type="evidence" value="ECO:0007669"/>
    <property type="project" value="InterPro"/>
</dbReference>
<dbReference type="OMA" id="ADINHHT"/>
<dbReference type="Pfam" id="PF00153">
    <property type="entry name" value="Mito_carr"/>
    <property type="match status" value="3"/>
</dbReference>
<feature type="repeat" description="Solcar" evidence="8">
    <location>
        <begin position="119"/>
        <end position="209"/>
    </location>
</feature>
<dbReference type="InterPro" id="IPR023395">
    <property type="entry name" value="MCP_dom_sf"/>
</dbReference>
<feature type="repeat" description="Solcar" evidence="8">
    <location>
        <begin position="14"/>
        <end position="106"/>
    </location>
</feature>
<evidence type="ECO:0000313" key="12">
    <source>
        <dbReference type="WBParaSite" id="HCON_00126040-00001"/>
    </source>
</evidence>
<keyword evidence="3 9" id="KW-0813">Transport</keyword>
<proteinExistence type="inferred from homology"/>
<dbReference type="GO" id="GO:0005471">
    <property type="term" value="F:ATP:ADP antiporter activity"/>
    <property type="evidence" value="ECO:0007669"/>
    <property type="project" value="UniProtKB-UniRule"/>
</dbReference>
<keyword evidence="4 8" id="KW-0812">Transmembrane</keyword>
<dbReference type="GO" id="GO:1901029">
    <property type="term" value="P:negative regulation of mitochondrial outer membrane permeabilization involved in apoptotic signaling pathway"/>
    <property type="evidence" value="ECO:0007669"/>
    <property type="project" value="TreeGrafter"/>
</dbReference>
<dbReference type="SUPFAM" id="SSF103506">
    <property type="entry name" value="Mitochondrial carrier"/>
    <property type="match status" value="1"/>
</dbReference>
<evidence type="ECO:0000256" key="6">
    <source>
        <dbReference type="ARBA" id="ARBA00022989"/>
    </source>
</evidence>
<evidence type="ECO:0000256" key="7">
    <source>
        <dbReference type="ARBA" id="ARBA00023136"/>
    </source>
</evidence>
<dbReference type="InterPro" id="IPR002067">
    <property type="entry name" value="MCP"/>
</dbReference>
<comment type="similarity">
    <text evidence="2 9">Belongs to the mitochondrial carrier (TC 2.A.29) family.</text>
</comment>
<evidence type="ECO:0000256" key="9">
    <source>
        <dbReference type="RuleBase" id="RU000488"/>
    </source>
</evidence>
<comment type="subunit">
    <text evidence="10">Monomer.</text>
</comment>
<evidence type="ECO:0000256" key="5">
    <source>
        <dbReference type="ARBA" id="ARBA00022737"/>
    </source>
</evidence>
<dbReference type="PANTHER" id="PTHR45635">
    <property type="entry name" value="ADP,ATP CARRIER PROTEIN 1-RELATED-RELATED"/>
    <property type="match status" value="1"/>
</dbReference>
<dbReference type="AlphaFoldDB" id="A0A7I5EBH8"/>
<dbReference type="PRINTS" id="PR00926">
    <property type="entry name" value="MITOCARRIER"/>
</dbReference>
<evidence type="ECO:0000256" key="3">
    <source>
        <dbReference type="ARBA" id="ARBA00022448"/>
    </source>
</evidence>
<name>A0A7I5EBH8_HAECO</name>
<evidence type="ECO:0000256" key="1">
    <source>
        <dbReference type="ARBA" id="ARBA00004141"/>
    </source>
</evidence>
<dbReference type="WBParaSite" id="HCON_00126040-00001">
    <property type="protein sequence ID" value="HCON_00126040-00001"/>
    <property type="gene ID" value="HCON_00126040"/>
</dbReference>
<keyword evidence="5" id="KW-0677">Repeat</keyword>
<dbReference type="GO" id="GO:0140021">
    <property type="term" value="P:mitochondrial ADP transmembrane transport"/>
    <property type="evidence" value="ECO:0007669"/>
    <property type="project" value="InterPro"/>
</dbReference>
<dbReference type="PANTHER" id="PTHR45635:SF38">
    <property type="entry name" value="ADP_ATP TRANSLOCASE"/>
    <property type="match status" value="1"/>
</dbReference>
<dbReference type="PRINTS" id="PR00927">
    <property type="entry name" value="ADPTRNSLCASE"/>
</dbReference>
<dbReference type="OrthoDB" id="270584at2759"/>
<feature type="transmembrane region" description="Helical" evidence="10">
    <location>
        <begin position="217"/>
        <end position="238"/>
    </location>
</feature>
<reference evidence="12" key="1">
    <citation type="submission" date="2020-12" db="UniProtKB">
        <authorList>
            <consortium name="WormBaseParasite"/>
        </authorList>
    </citation>
    <scope>IDENTIFICATION</scope>
    <source>
        <strain evidence="12">MHco3</strain>
    </source>
</reference>
<keyword evidence="11" id="KW-1185">Reference proteome</keyword>
<comment type="subcellular location">
    <subcellularLocation>
        <location evidence="1 10">Membrane</location>
        <topology evidence="1 10">Multi-pass membrane protein</topology>
    </subcellularLocation>
</comment>
<feature type="transmembrane region" description="Helical" evidence="10">
    <location>
        <begin position="180"/>
        <end position="197"/>
    </location>
</feature>
<evidence type="ECO:0000256" key="8">
    <source>
        <dbReference type="PROSITE-ProRule" id="PRU00282"/>
    </source>
</evidence>
<dbReference type="PROSITE" id="PS50920">
    <property type="entry name" value="SOLCAR"/>
    <property type="match status" value="3"/>
</dbReference>
<organism evidence="11 12">
    <name type="scientific">Haemonchus contortus</name>
    <name type="common">Barber pole worm</name>
    <dbReference type="NCBI Taxonomy" id="6289"/>
    <lineage>
        <taxon>Eukaryota</taxon>
        <taxon>Metazoa</taxon>
        <taxon>Ecdysozoa</taxon>
        <taxon>Nematoda</taxon>
        <taxon>Chromadorea</taxon>
        <taxon>Rhabditida</taxon>
        <taxon>Rhabditina</taxon>
        <taxon>Rhabditomorpha</taxon>
        <taxon>Strongyloidea</taxon>
        <taxon>Trichostrongylidae</taxon>
        <taxon>Haemonchus</taxon>
    </lineage>
</organism>
<dbReference type="GO" id="GO:0005743">
    <property type="term" value="C:mitochondrial inner membrane"/>
    <property type="evidence" value="ECO:0007669"/>
    <property type="project" value="InterPro"/>
</dbReference>
<keyword evidence="7 8" id="KW-0472">Membrane</keyword>
<evidence type="ECO:0000313" key="11">
    <source>
        <dbReference type="Proteomes" id="UP000025227"/>
    </source>
</evidence>
<comment type="function">
    <text evidence="10">Catalyzes the exchange of ADP and ATP across the membrane.</text>
</comment>
<dbReference type="InterPro" id="IPR018108">
    <property type="entry name" value="MCP_transmembrane"/>
</dbReference>